<feature type="region of interest" description="Disordered" evidence="1">
    <location>
        <begin position="400"/>
        <end position="419"/>
    </location>
</feature>
<feature type="compositionally biased region" description="Polar residues" evidence="1">
    <location>
        <begin position="306"/>
        <end position="320"/>
    </location>
</feature>
<reference evidence="2" key="1">
    <citation type="submission" date="2025-08" db="UniProtKB">
        <authorList>
            <consortium name="Ensembl"/>
        </authorList>
    </citation>
    <scope>IDENTIFICATION</scope>
</reference>
<feature type="compositionally biased region" description="Polar residues" evidence="1">
    <location>
        <begin position="1066"/>
        <end position="1083"/>
    </location>
</feature>
<name>A0A8C5M5V2_9ANUR</name>
<evidence type="ECO:0008006" key="4">
    <source>
        <dbReference type="Google" id="ProtNLM"/>
    </source>
</evidence>
<feature type="region of interest" description="Disordered" evidence="1">
    <location>
        <begin position="641"/>
        <end position="660"/>
    </location>
</feature>
<reference evidence="2" key="2">
    <citation type="submission" date="2025-09" db="UniProtKB">
        <authorList>
            <consortium name="Ensembl"/>
        </authorList>
    </citation>
    <scope>IDENTIFICATION</scope>
</reference>
<evidence type="ECO:0000256" key="1">
    <source>
        <dbReference type="SAM" id="MobiDB-lite"/>
    </source>
</evidence>
<feature type="compositionally biased region" description="Basic and acidic residues" evidence="1">
    <location>
        <begin position="766"/>
        <end position="781"/>
    </location>
</feature>
<evidence type="ECO:0000313" key="2">
    <source>
        <dbReference type="Ensembl" id="ENSLLEP00000009096.1"/>
    </source>
</evidence>
<organism evidence="2 3">
    <name type="scientific">Leptobrachium leishanense</name>
    <name type="common">Leishan spiny toad</name>
    <dbReference type="NCBI Taxonomy" id="445787"/>
    <lineage>
        <taxon>Eukaryota</taxon>
        <taxon>Metazoa</taxon>
        <taxon>Chordata</taxon>
        <taxon>Craniata</taxon>
        <taxon>Vertebrata</taxon>
        <taxon>Euteleostomi</taxon>
        <taxon>Amphibia</taxon>
        <taxon>Batrachia</taxon>
        <taxon>Anura</taxon>
        <taxon>Pelobatoidea</taxon>
        <taxon>Megophryidae</taxon>
        <taxon>Leptobrachium</taxon>
    </lineage>
</organism>
<feature type="region of interest" description="Disordered" evidence="1">
    <location>
        <begin position="760"/>
        <end position="785"/>
    </location>
</feature>
<feature type="compositionally biased region" description="Basic and acidic residues" evidence="1">
    <location>
        <begin position="644"/>
        <end position="660"/>
    </location>
</feature>
<feature type="region of interest" description="Disordered" evidence="1">
    <location>
        <begin position="201"/>
        <end position="221"/>
    </location>
</feature>
<feature type="region of interest" description="Disordered" evidence="1">
    <location>
        <begin position="292"/>
        <end position="329"/>
    </location>
</feature>
<dbReference type="InterPro" id="IPR028221">
    <property type="entry name" value="JCAD"/>
</dbReference>
<dbReference type="PANTHER" id="PTHR34757">
    <property type="entry name" value="JUNCTIONAL PROTEIN ASSOCIATED WITH CORONARY ARTERY DISEASE"/>
    <property type="match status" value="1"/>
</dbReference>
<keyword evidence="3" id="KW-1185">Reference proteome</keyword>
<evidence type="ECO:0000313" key="3">
    <source>
        <dbReference type="Proteomes" id="UP000694569"/>
    </source>
</evidence>
<dbReference type="OrthoDB" id="8669630at2759"/>
<dbReference type="Proteomes" id="UP000694569">
    <property type="component" value="Unplaced"/>
</dbReference>
<dbReference type="AlphaFoldDB" id="A0A8C5M5V2"/>
<sequence>MFSVEDLLVSHGYRVSKNSLSAYQARGEGYHEATENRAADNVTLNGYQADPEVCDANPNPLVKSHLESDYEKGCLNKRRQIHSVGYPKGQQCFESCHTSETGFPDRPQIEKSCWTKTDKDVQYWRRRAQDFSVLIGHGEDGAATDKISQTDIGGKRGCCIIERNVADGSIIVSTENSRNNVVFKHWKQPLEELQEIVNKNTAKELKTSEREASDGSSEKMLPEFISPTDVGNAFVCPKKLKPQLVPKVISPENLRHEVNNSSATCDNFPVKEDKTQDKHAVNIECRRNSFSKRKYGRPSKPPSYELHQQTWGAAESSESPDSQKDEQFLSPNKVDASDEFCFQETGLEPPIYIPPPSYKSPPLQHATNLSFHKVPNVGDCCHQNYLVEKTSTSDKVLASFPGNNVPNSKPPKQGQGDNGKEFVQYISFDDPRIKHIAVPHDKEKKDRSKKRIEVNEISSQESNLPKRERLSAFTKSKNGGNNYVKREGIKHKQWLHISIPDHIRYSLPEHRDGSTACSLPDDHEPTHKLSLKKTHSDSACETVTKVKKFGPETFLQSKRNSKRRLNETIFCLVSIPVKSDSSSSELSNNKGLQDARDRMNMLKHSNGGLHEQRLLDASNSDLELQTLAGSTNNKPELLKQAQSKTEDNKQANDLRSVEQRKHRELAYSGSWPGDQYKDQQTQTVNTDIENPPFFDGSNANDMQNKCSLSQYSQANLRMAPENVRPNIFSMKGQMSLSPSSNSAFSRTHVNRIEQCQRLEPLNENSNGKEKIASGKSEKTETDEANPCNKKEVFGQFLLKPVSRRPWDAISELESLNKEFQDQERAFEGDKNAAKNVTVGAPTELATAKKSDKNEMANNRQNVIKIQEIPAFEQLQDKRKSESCCAEKLMQNKEFGAKLQKCPKTRNVKSRSGRSLDECMAKEPQVQNKRNEHVTEMSHSVTPNMHHIKLKIHTHSSQVHNDKSLCTPGVNSYYFREDKKYFERPAVDVIKMTSTKFGEVSDTMKKLSQEDKNQGQSVPDLTKHIEETNRNGEVFETQNDTETPGNESLYKRAARILGIDVAGDTLVSTGSSEAQSPESVNSNGRGPLEEKAREKMCEMPFSVKESSGIFSSVIHTALDTERIGRKLVNFEQGQESPLANSPHSDTTNVSHNFEKRVRNTSKMIETLQGKLASTPVRTAVDRLARMKEVDSVSRMRRLSIKSTDSGDEVDDEKQLYRVQDTGARKFSSGTIYKRVISLDESLLITKNRDVVDLSSFADAYDPSRVERV</sequence>
<dbReference type="GeneTree" id="ENSGT00390000015348"/>
<accession>A0A8C5M5V2</accession>
<dbReference type="PANTHER" id="PTHR34757:SF1">
    <property type="entry name" value="JUNCTIONAL CADHERIN 5-ASSOCIATED PROTEIN"/>
    <property type="match status" value="1"/>
</dbReference>
<feature type="region of interest" description="Disordered" evidence="1">
    <location>
        <begin position="1066"/>
        <end position="1087"/>
    </location>
</feature>
<dbReference type="Pfam" id="PF15351">
    <property type="entry name" value="JCAD"/>
    <property type="match status" value="2"/>
</dbReference>
<dbReference type="GO" id="GO:1903589">
    <property type="term" value="P:positive regulation of blood vessel endothelial cell proliferation involved in sprouting angiogenesis"/>
    <property type="evidence" value="ECO:0007669"/>
    <property type="project" value="TreeGrafter"/>
</dbReference>
<dbReference type="Ensembl" id="ENSLLET00000009449.1">
    <property type="protein sequence ID" value="ENSLLEP00000009096.1"/>
    <property type="gene ID" value="ENSLLEG00000005809.1"/>
</dbReference>
<dbReference type="GO" id="GO:0005912">
    <property type="term" value="C:adherens junction"/>
    <property type="evidence" value="ECO:0007669"/>
    <property type="project" value="TreeGrafter"/>
</dbReference>
<dbReference type="GO" id="GO:0032587">
    <property type="term" value="C:ruffle membrane"/>
    <property type="evidence" value="ECO:0007669"/>
    <property type="project" value="TreeGrafter"/>
</dbReference>
<proteinExistence type="predicted"/>
<protein>
    <recommendedName>
        <fullName evidence="4">Junctional protein associated with coronary artery disease</fullName>
    </recommendedName>
</protein>